<gene>
    <name evidence="3" type="ORF">ACJIZ3_012295</name>
</gene>
<accession>A0ABD3UQX4</accession>
<protein>
    <recommendedName>
        <fullName evidence="5">GPI transamidase component PIG-T</fullName>
    </recommendedName>
</protein>
<feature type="transmembrane region" description="Helical" evidence="1">
    <location>
        <begin position="565"/>
        <end position="586"/>
    </location>
</feature>
<organism evidence="3 4">
    <name type="scientific">Penstemon smallii</name>
    <dbReference type="NCBI Taxonomy" id="265156"/>
    <lineage>
        <taxon>Eukaryota</taxon>
        <taxon>Viridiplantae</taxon>
        <taxon>Streptophyta</taxon>
        <taxon>Embryophyta</taxon>
        <taxon>Tracheophyta</taxon>
        <taxon>Spermatophyta</taxon>
        <taxon>Magnoliopsida</taxon>
        <taxon>eudicotyledons</taxon>
        <taxon>Gunneridae</taxon>
        <taxon>Pentapetalae</taxon>
        <taxon>asterids</taxon>
        <taxon>lamiids</taxon>
        <taxon>Lamiales</taxon>
        <taxon>Plantaginaceae</taxon>
        <taxon>Cheloneae</taxon>
        <taxon>Penstemon</taxon>
    </lineage>
</organism>
<feature type="signal peptide" evidence="2">
    <location>
        <begin position="1"/>
        <end position="23"/>
    </location>
</feature>
<dbReference type="InterPro" id="IPR007245">
    <property type="entry name" value="PIG-T"/>
</dbReference>
<evidence type="ECO:0000313" key="4">
    <source>
        <dbReference type="Proteomes" id="UP001634393"/>
    </source>
</evidence>
<evidence type="ECO:0000313" key="3">
    <source>
        <dbReference type="EMBL" id="KAL3850413.1"/>
    </source>
</evidence>
<sequence length="662" mass="74812">MSILKLYLLLFLVLLSSASESIAEELEEEFTEALLLRPLPDRKVLAHFHFQSSAPPTQTYGRHHHLFPKSIYQLVHKFQIREMELSFTQGRWNYERWGGYDPISSSNAKPPGVELWADFDVPQHQVDDSWKNLTHALSGLFCASINFLEHSTAYSAPQWSFRSFSGKLRYGTLPREAVCTENLTPWLKLLPCRDKAGISSLMDRPSIYRGYYHSQRLHLKSDEFATSESRTGIVLEQSLTVVLQPNTLGSGGTFSGKISQPSWSLSSLFGRKVSGKCSLSNSGNVYVQFEQNLVSQFNELKKHSETSKNEILIRDGFQSNPLFELSLPPKRVIKEADNLQKEGSILYEFSVKDYDESEPFDLGLRWKSPVVWSCQQAPLRASRFLLGSGNERGAIAISLKSTRSNNLLKSGCNEKERWLKVGIFQVVPWYVKVYYHTLEVFVDGELQSTMDNVEQIRVSPSEDKVSPGVMEMVLRLPCSVKTAALTIEFDKGFLHIDEYPPDANQGFDIPSAVVSFIDFLANISFDDDSLKKVPILSKLQEKIPVLSYTEVLLVPLTTPDFSMPYNVITITCTVFALYFGSLLNALRRRAGEEERLLKEQAGRGAGPLTLMLSKLSAKLRRKTWEPPQSSSSFSRSSSINYKLIVKVILVAGVAAVWQFYFQ</sequence>
<evidence type="ECO:0008006" key="5">
    <source>
        <dbReference type="Google" id="ProtNLM"/>
    </source>
</evidence>
<proteinExistence type="predicted"/>
<keyword evidence="4" id="KW-1185">Reference proteome</keyword>
<name>A0ABD3UQX4_9LAMI</name>
<dbReference type="PANTHER" id="PTHR12959">
    <property type="entry name" value="GPI TRANSAMIDASE COMPONENT PIG-T-RELATED"/>
    <property type="match status" value="1"/>
</dbReference>
<evidence type="ECO:0000256" key="1">
    <source>
        <dbReference type="SAM" id="Phobius"/>
    </source>
</evidence>
<keyword evidence="1" id="KW-0472">Membrane</keyword>
<dbReference type="Proteomes" id="UP001634393">
    <property type="component" value="Unassembled WGS sequence"/>
</dbReference>
<feature type="transmembrane region" description="Helical" evidence="1">
    <location>
        <begin position="643"/>
        <end position="661"/>
    </location>
</feature>
<reference evidence="3 4" key="1">
    <citation type="submission" date="2024-12" db="EMBL/GenBank/DDBJ databases">
        <title>The unique morphological basis and parallel evolutionary history of personate flowers in Penstemon.</title>
        <authorList>
            <person name="Depatie T.H."/>
            <person name="Wessinger C.A."/>
        </authorList>
    </citation>
    <scope>NUCLEOTIDE SEQUENCE [LARGE SCALE GENOMIC DNA]</scope>
    <source>
        <strain evidence="3">WTNN_2</strain>
        <tissue evidence="3">Leaf</tissue>
    </source>
</reference>
<keyword evidence="2" id="KW-0732">Signal</keyword>
<keyword evidence="1" id="KW-0812">Transmembrane</keyword>
<dbReference type="AlphaFoldDB" id="A0ABD3UQX4"/>
<feature type="chain" id="PRO_5044815735" description="GPI transamidase component PIG-T" evidence="2">
    <location>
        <begin position="24"/>
        <end position="662"/>
    </location>
</feature>
<keyword evidence="1" id="KW-1133">Transmembrane helix</keyword>
<dbReference type="EMBL" id="JBJXBP010000001">
    <property type="protein sequence ID" value="KAL3850413.1"/>
    <property type="molecule type" value="Genomic_DNA"/>
</dbReference>
<dbReference type="PANTHER" id="PTHR12959:SF11">
    <property type="entry name" value="GPI TRANSAMIDASE COMPONENT PIG-T"/>
    <property type="match status" value="1"/>
</dbReference>
<dbReference type="Pfam" id="PF04113">
    <property type="entry name" value="Gpi16"/>
    <property type="match status" value="2"/>
</dbReference>
<comment type="caution">
    <text evidence="3">The sequence shown here is derived from an EMBL/GenBank/DDBJ whole genome shotgun (WGS) entry which is preliminary data.</text>
</comment>
<evidence type="ECO:0000256" key="2">
    <source>
        <dbReference type="SAM" id="SignalP"/>
    </source>
</evidence>